<reference evidence="1 2" key="1">
    <citation type="submission" date="2018-01" db="EMBL/GenBank/DDBJ databases">
        <title>Complete genome sequences of 14 Citrobacter spp. isolated from plant in Canada.</title>
        <authorList>
            <person name="Bhandare S.G."/>
            <person name="Colavecchio A."/>
            <person name="Jeukens J."/>
            <person name="Emond-Rheault J.-G."/>
            <person name="Freschi L."/>
            <person name="Hamel J."/>
            <person name="Kukavica-Ibrulj I."/>
            <person name="Levesque R."/>
            <person name="Goodridge L."/>
        </authorList>
    </citation>
    <scope>NUCLEOTIDE SEQUENCE [LARGE SCALE GENOMIC DNA]</scope>
    <source>
        <strain evidence="1 2">S1285</strain>
    </source>
</reference>
<gene>
    <name evidence="1" type="ORF">C3430_15625</name>
</gene>
<proteinExistence type="predicted"/>
<accession>A0A2S4RWC7</accession>
<dbReference type="EMBL" id="PQLX01000005">
    <property type="protein sequence ID" value="POU64603.1"/>
    <property type="molecule type" value="Genomic_DNA"/>
</dbReference>
<evidence type="ECO:0000313" key="2">
    <source>
        <dbReference type="Proteomes" id="UP000237003"/>
    </source>
</evidence>
<dbReference type="AlphaFoldDB" id="A0A2S4RWC7"/>
<evidence type="ECO:0000313" key="1">
    <source>
        <dbReference type="EMBL" id="POU64603.1"/>
    </source>
</evidence>
<comment type="caution">
    <text evidence="1">The sequence shown here is derived from an EMBL/GenBank/DDBJ whole genome shotgun (WGS) entry which is preliminary data.</text>
</comment>
<protein>
    <submittedName>
        <fullName evidence="1">Uncharacterized protein</fullName>
    </submittedName>
</protein>
<dbReference type="Proteomes" id="UP000237003">
    <property type="component" value="Unassembled WGS sequence"/>
</dbReference>
<dbReference type="OrthoDB" id="5297163at2"/>
<organism evidence="1 2">
    <name type="scientific">Citrobacter amalonaticus</name>
    <dbReference type="NCBI Taxonomy" id="35703"/>
    <lineage>
        <taxon>Bacteria</taxon>
        <taxon>Pseudomonadati</taxon>
        <taxon>Pseudomonadota</taxon>
        <taxon>Gammaproteobacteria</taxon>
        <taxon>Enterobacterales</taxon>
        <taxon>Enterobacteriaceae</taxon>
        <taxon>Citrobacter</taxon>
    </lineage>
</organism>
<sequence>MYSKLSLWGVVQNPARDRPANVRACYQNLIKMPEAAVQNKAGRKRVMEIKPEWKSLLLRRNC</sequence>
<name>A0A2S4RWC7_CITAM</name>